<dbReference type="EMBL" id="LBJQ01000089">
    <property type="protein sequence ID" value="RXH24253.1"/>
    <property type="molecule type" value="Genomic_DNA"/>
</dbReference>
<evidence type="ECO:0000313" key="2">
    <source>
        <dbReference type="EMBL" id="RXH24253.1"/>
    </source>
</evidence>
<keyword evidence="3" id="KW-1185">Reference proteome</keyword>
<evidence type="ECO:0000259" key="1">
    <source>
        <dbReference type="SMART" id="SM00382"/>
    </source>
</evidence>
<dbReference type="InterPro" id="IPR027065">
    <property type="entry name" value="Lon_Prtase"/>
</dbReference>
<dbReference type="Pfam" id="PF00004">
    <property type="entry name" value="AAA"/>
    <property type="match status" value="1"/>
</dbReference>
<dbReference type="SMART" id="SM00382">
    <property type="entry name" value="AAA"/>
    <property type="match status" value="1"/>
</dbReference>
<accession>A0A4Q0RWQ6</accession>
<evidence type="ECO:0000313" key="3">
    <source>
        <dbReference type="Proteomes" id="UP000289546"/>
    </source>
</evidence>
<dbReference type="Gene3D" id="3.40.50.300">
    <property type="entry name" value="P-loop containing nucleotide triphosphate hydrolases"/>
    <property type="match status" value="1"/>
</dbReference>
<dbReference type="GO" id="GO:0016887">
    <property type="term" value="F:ATP hydrolysis activity"/>
    <property type="evidence" value="ECO:0007669"/>
    <property type="project" value="InterPro"/>
</dbReference>
<dbReference type="Proteomes" id="UP000289546">
    <property type="component" value="Unassembled WGS sequence"/>
</dbReference>
<organism evidence="2 3">
    <name type="scientific">Bradyrhizobium nanningense</name>
    <dbReference type="NCBI Taxonomy" id="1325118"/>
    <lineage>
        <taxon>Bacteria</taxon>
        <taxon>Pseudomonadati</taxon>
        <taxon>Pseudomonadota</taxon>
        <taxon>Alphaproteobacteria</taxon>
        <taxon>Hyphomicrobiales</taxon>
        <taxon>Nitrobacteraceae</taxon>
        <taxon>Bradyrhizobium</taxon>
    </lineage>
</organism>
<reference evidence="2 3" key="1">
    <citation type="submission" date="2015-04" db="EMBL/GenBank/DDBJ databases">
        <title>Comparative genomics of rhizobia nodulating Arachis hypogaea in China.</title>
        <authorList>
            <person name="Li Y."/>
        </authorList>
    </citation>
    <scope>NUCLEOTIDE SEQUENCE [LARGE SCALE GENOMIC DNA]</scope>
    <source>
        <strain evidence="2 3">CCBAU 51757</strain>
    </source>
</reference>
<dbReference type="GO" id="GO:0004176">
    <property type="term" value="F:ATP-dependent peptidase activity"/>
    <property type="evidence" value="ECO:0007669"/>
    <property type="project" value="InterPro"/>
</dbReference>
<dbReference type="SUPFAM" id="SSF52540">
    <property type="entry name" value="P-loop containing nucleoside triphosphate hydrolases"/>
    <property type="match status" value="1"/>
</dbReference>
<sequence>MPKDKATKLNNYHSEFKDLVDARLPLRLARDIAAMRAKLMAEYPHATNAIDLVLRDLREGAPIRPAPILLTGPAGAGKSRLVRRIGDLLGVGVYRYDGSGASDNMFGGSPKGWGNTIPSAPARAVNQMRIANPIVMIDEIEKAGTSSRNGRLWDALLPFLERETAARYRDVSLDAELDLSWISYIATANAIVNLPAHLQDRFRIVKVLAPRLADLPLLAANVLRELAIESGEPGFVWPLAEDELEVIGRAWERAGFSVRKLQKIVAATVEARNATAVRH</sequence>
<dbReference type="InterPro" id="IPR003959">
    <property type="entry name" value="ATPase_AAA_core"/>
</dbReference>
<name>A0A4Q0RWQ6_9BRAD</name>
<dbReference type="GO" id="GO:0005524">
    <property type="term" value="F:ATP binding"/>
    <property type="evidence" value="ECO:0007669"/>
    <property type="project" value="InterPro"/>
</dbReference>
<comment type="caution">
    <text evidence="2">The sequence shown here is derived from an EMBL/GenBank/DDBJ whole genome shotgun (WGS) entry which is preliminary data.</text>
</comment>
<dbReference type="InterPro" id="IPR003593">
    <property type="entry name" value="AAA+_ATPase"/>
</dbReference>
<gene>
    <name evidence="2" type="ORF">XH99_29550</name>
</gene>
<dbReference type="PANTHER" id="PTHR43718:SF2">
    <property type="entry name" value="LON PROTEASE HOMOLOG, MITOCHONDRIAL"/>
    <property type="match status" value="1"/>
</dbReference>
<dbReference type="PANTHER" id="PTHR43718">
    <property type="entry name" value="LON PROTEASE"/>
    <property type="match status" value="1"/>
</dbReference>
<protein>
    <recommendedName>
        <fullName evidence="1">AAA+ ATPase domain-containing protein</fullName>
    </recommendedName>
</protein>
<dbReference type="InterPro" id="IPR027417">
    <property type="entry name" value="P-loop_NTPase"/>
</dbReference>
<dbReference type="AlphaFoldDB" id="A0A4Q0RWQ6"/>
<proteinExistence type="predicted"/>
<dbReference type="GO" id="GO:0004252">
    <property type="term" value="F:serine-type endopeptidase activity"/>
    <property type="evidence" value="ECO:0007669"/>
    <property type="project" value="InterPro"/>
</dbReference>
<feature type="domain" description="AAA+ ATPase" evidence="1">
    <location>
        <begin position="64"/>
        <end position="212"/>
    </location>
</feature>
<dbReference type="GO" id="GO:0006515">
    <property type="term" value="P:protein quality control for misfolded or incompletely synthesized proteins"/>
    <property type="evidence" value="ECO:0007669"/>
    <property type="project" value="TreeGrafter"/>
</dbReference>